<dbReference type="EMBL" id="JBHRTO010000001">
    <property type="protein sequence ID" value="MFC3180684.1"/>
    <property type="molecule type" value="Genomic_DNA"/>
</dbReference>
<organism evidence="1 2">
    <name type="scientific">Cypionkella sinensis</name>
    <dbReference type="NCBI Taxonomy" id="1756043"/>
    <lineage>
        <taxon>Bacteria</taxon>
        <taxon>Pseudomonadati</taxon>
        <taxon>Pseudomonadota</taxon>
        <taxon>Alphaproteobacteria</taxon>
        <taxon>Rhodobacterales</taxon>
        <taxon>Paracoccaceae</taxon>
        <taxon>Cypionkella</taxon>
    </lineage>
</organism>
<dbReference type="Proteomes" id="UP001595547">
    <property type="component" value="Unassembled WGS sequence"/>
</dbReference>
<dbReference type="GO" id="GO:0016853">
    <property type="term" value="F:isomerase activity"/>
    <property type="evidence" value="ECO:0007669"/>
    <property type="project" value="UniProtKB-KW"/>
</dbReference>
<keyword evidence="1" id="KW-0413">Isomerase</keyword>
<proteinExistence type="predicted"/>
<protein>
    <submittedName>
        <fullName evidence="1">N-(5'-phosphoribosyl)anthranilate isomerase</fullName>
    </submittedName>
</protein>
<evidence type="ECO:0000313" key="1">
    <source>
        <dbReference type="EMBL" id="MFC3180684.1"/>
    </source>
</evidence>
<comment type="caution">
    <text evidence="1">The sequence shown here is derived from an EMBL/GenBank/DDBJ whole genome shotgun (WGS) entry which is preliminary data.</text>
</comment>
<reference evidence="2" key="1">
    <citation type="journal article" date="2019" name="Int. J. Syst. Evol. Microbiol.">
        <title>The Global Catalogue of Microorganisms (GCM) 10K type strain sequencing project: providing services to taxonomists for standard genome sequencing and annotation.</title>
        <authorList>
            <consortium name="The Broad Institute Genomics Platform"/>
            <consortium name="The Broad Institute Genome Sequencing Center for Infectious Disease"/>
            <person name="Wu L."/>
            <person name="Ma J."/>
        </authorList>
    </citation>
    <scope>NUCLEOTIDE SEQUENCE [LARGE SCALE GENOMIC DNA]</scope>
    <source>
        <strain evidence="2">KCTC 52039</strain>
    </source>
</reference>
<name>A0ABV7J171_9RHOB</name>
<evidence type="ECO:0000313" key="2">
    <source>
        <dbReference type="Proteomes" id="UP001595547"/>
    </source>
</evidence>
<accession>A0ABV7J171</accession>
<keyword evidence="2" id="KW-1185">Reference proteome</keyword>
<sequence>MRHLFASQAALDGGVVRRRVRYVERHFGRRAFLDEMARRGFPVVENAGQFLVFYNTEPIRRLE</sequence>
<gene>
    <name evidence="1" type="ORF">ACFOGH_06775</name>
</gene>
<dbReference type="RefSeq" id="WP_380072309.1">
    <property type="nucleotide sequence ID" value="NZ_JBHRTO010000001.1"/>
</dbReference>